<dbReference type="Gene3D" id="3.20.20.190">
    <property type="entry name" value="Phosphatidylinositol (PI) phosphodiesterase"/>
    <property type="match status" value="2"/>
</dbReference>
<evidence type="ECO:0000256" key="2">
    <source>
        <dbReference type="ARBA" id="ARBA00022837"/>
    </source>
</evidence>
<keyword evidence="3" id="KW-0807">Transducer</keyword>
<organism evidence="11 12">
    <name type="scientific">Orchesella dallaii</name>
    <dbReference type="NCBI Taxonomy" id="48710"/>
    <lineage>
        <taxon>Eukaryota</taxon>
        <taxon>Metazoa</taxon>
        <taxon>Ecdysozoa</taxon>
        <taxon>Arthropoda</taxon>
        <taxon>Hexapoda</taxon>
        <taxon>Collembola</taxon>
        <taxon>Entomobryomorpha</taxon>
        <taxon>Entomobryoidea</taxon>
        <taxon>Orchesellidae</taxon>
        <taxon>Orchesellinae</taxon>
        <taxon>Orchesella</taxon>
    </lineage>
</organism>
<evidence type="ECO:0000256" key="1">
    <source>
        <dbReference type="ARBA" id="ARBA00022443"/>
    </source>
</evidence>
<evidence type="ECO:0000259" key="7">
    <source>
        <dbReference type="PROSITE" id="PS50001"/>
    </source>
</evidence>
<accession>A0ABP1R0Z9</accession>
<dbReference type="InterPro" id="IPR001452">
    <property type="entry name" value="SH3_domain"/>
</dbReference>
<evidence type="ECO:0000259" key="10">
    <source>
        <dbReference type="PROSITE" id="PS50008"/>
    </source>
</evidence>
<dbReference type="PANTHER" id="PTHR10336:SF159">
    <property type="entry name" value="1-PHOSPHATIDYLINOSITOL 4,5-BISPHOSPHATE PHOSPHODIESTERASE GAMMA"/>
    <property type="match status" value="1"/>
</dbReference>
<dbReference type="Pfam" id="PF00387">
    <property type="entry name" value="PI-PLC-Y"/>
    <property type="match status" value="1"/>
</dbReference>
<dbReference type="InterPro" id="IPR000980">
    <property type="entry name" value="SH2"/>
</dbReference>
<feature type="domain" description="SH3" evidence="8">
    <location>
        <begin position="848"/>
        <end position="910"/>
    </location>
</feature>
<dbReference type="Pfam" id="PF00388">
    <property type="entry name" value="PI-PLC-X"/>
    <property type="match status" value="1"/>
</dbReference>
<comment type="caution">
    <text evidence="11">The sequence shown here is derived from an EMBL/GenBank/DDBJ whole genome shotgun (WGS) entry which is preliminary data.</text>
</comment>
<dbReference type="InterPro" id="IPR035892">
    <property type="entry name" value="C2_domain_sf"/>
</dbReference>
<dbReference type="SMART" id="SM00326">
    <property type="entry name" value="SH3"/>
    <property type="match status" value="1"/>
</dbReference>
<dbReference type="SMART" id="SM00149">
    <property type="entry name" value="PLCYc"/>
    <property type="match status" value="1"/>
</dbReference>
<keyword evidence="12" id="KW-1185">Reference proteome</keyword>
<evidence type="ECO:0000313" key="11">
    <source>
        <dbReference type="EMBL" id="CAL8116597.1"/>
    </source>
</evidence>
<dbReference type="InterPro" id="IPR017946">
    <property type="entry name" value="PLC-like_Pdiesterase_TIM-brl"/>
</dbReference>
<proteinExistence type="predicted"/>
<evidence type="ECO:0000313" key="12">
    <source>
        <dbReference type="Proteomes" id="UP001642540"/>
    </source>
</evidence>
<dbReference type="CDD" id="cd00275">
    <property type="entry name" value="C2_PLC_like"/>
    <property type="match status" value="1"/>
</dbReference>
<keyword evidence="6" id="KW-0378">Hydrolase</keyword>
<dbReference type="PROSITE" id="PS50002">
    <property type="entry name" value="SH3"/>
    <property type="match status" value="1"/>
</dbReference>
<dbReference type="SUPFAM" id="SSF55550">
    <property type="entry name" value="SH2 domain"/>
    <property type="match status" value="2"/>
</dbReference>
<feature type="domain" description="SH2" evidence="7">
    <location>
        <begin position="729"/>
        <end position="818"/>
    </location>
</feature>
<dbReference type="PROSITE" id="PS50001">
    <property type="entry name" value="SH2"/>
    <property type="match status" value="2"/>
</dbReference>
<keyword evidence="6" id="KW-0443">Lipid metabolism</keyword>
<dbReference type="EMBL" id="CAXLJM020000053">
    <property type="protein sequence ID" value="CAL8116597.1"/>
    <property type="molecule type" value="Genomic_DNA"/>
</dbReference>
<dbReference type="Gene3D" id="3.30.505.10">
    <property type="entry name" value="SH2 domain"/>
    <property type="match status" value="2"/>
</dbReference>
<dbReference type="SMART" id="SM00252">
    <property type="entry name" value="SH2"/>
    <property type="match status" value="2"/>
</dbReference>
<protein>
    <recommendedName>
        <fullName evidence="6">Phosphoinositide phospholipase C</fullName>
        <ecNumber evidence="6">3.1.4.11</ecNumber>
    </recommendedName>
</protein>
<dbReference type="SUPFAM" id="SSF49562">
    <property type="entry name" value="C2 domain (Calcium/lipid-binding domain, CaLB)"/>
    <property type="match status" value="1"/>
</dbReference>
<dbReference type="SMART" id="SM00148">
    <property type="entry name" value="PLCXc"/>
    <property type="match status" value="1"/>
</dbReference>
<dbReference type="SUPFAM" id="SSF51695">
    <property type="entry name" value="PLC-like phosphodiesterases"/>
    <property type="match status" value="1"/>
</dbReference>
<dbReference type="InterPro" id="IPR036028">
    <property type="entry name" value="SH3-like_dom_sf"/>
</dbReference>
<dbReference type="InterPro" id="IPR001192">
    <property type="entry name" value="PI-PLC_fam"/>
</dbReference>
<dbReference type="Gene3D" id="2.30.30.40">
    <property type="entry name" value="SH3 Domains"/>
    <property type="match status" value="1"/>
</dbReference>
<dbReference type="InterPro" id="IPR036860">
    <property type="entry name" value="SH2_dom_sf"/>
</dbReference>
<dbReference type="PROSITE" id="PS50007">
    <property type="entry name" value="PIPLC_X_DOMAIN"/>
    <property type="match status" value="1"/>
</dbReference>
<dbReference type="Pfam" id="PF00168">
    <property type="entry name" value="C2"/>
    <property type="match status" value="1"/>
</dbReference>
<dbReference type="SMART" id="SM00239">
    <property type="entry name" value="C2"/>
    <property type="match status" value="1"/>
</dbReference>
<dbReference type="InterPro" id="IPR001711">
    <property type="entry name" value="PLipase_C_Pinositol-sp_Y"/>
</dbReference>
<name>A0ABP1R0Z9_9HEXA</name>
<evidence type="ECO:0000256" key="6">
    <source>
        <dbReference type="RuleBase" id="RU361133"/>
    </source>
</evidence>
<dbReference type="InterPro" id="IPR000909">
    <property type="entry name" value="PLipase_C_PInositol-sp_X_dom"/>
</dbReference>
<dbReference type="PROSITE" id="PS50004">
    <property type="entry name" value="C2"/>
    <property type="match status" value="1"/>
</dbReference>
<dbReference type="Proteomes" id="UP001642540">
    <property type="component" value="Unassembled WGS sequence"/>
</dbReference>
<comment type="catalytic activity">
    <reaction evidence="6">
        <text>a 1,2-diacyl-sn-glycero-3-phospho-(1D-myo-inositol-4,5-bisphosphate) + H2O = 1D-myo-inositol 1,4,5-trisphosphate + a 1,2-diacyl-sn-glycerol + H(+)</text>
        <dbReference type="Rhea" id="RHEA:33179"/>
        <dbReference type="ChEBI" id="CHEBI:15377"/>
        <dbReference type="ChEBI" id="CHEBI:15378"/>
        <dbReference type="ChEBI" id="CHEBI:17815"/>
        <dbReference type="ChEBI" id="CHEBI:58456"/>
        <dbReference type="ChEBI" id="CHEBI:203600"/>
        <dbReference type="EC" id="3.1.4.11"/>
    </reaction>
</comment>
<gene>
    <name evidence="11" type="ORF">ODALV1_LOCUS17347</name>
</gene>
<evidence type="ECO:0000256" key="4">
    <source>
        <dbReference type="PROSITE-ProRule" id="PRU00191"/>
    </source>
</evidence>
<sequence length="1277" mass="148083">MINLLADLKIHRVDPTKNIHPVLITADTTNYYHLKIESLSTLPSSSARFNLTSGRTEIETIPLVQIKDLRMQTFEAKQLTEKAWKEVKTWNYGRKYGNRLKLLIIFFGKEFSLKKYTFLVAEPDGMMSDRLETWISGMKKFIKNFSIPYFHQLELWYMNQFEITTSKITDNFRPKIWKNFLARSHRHVSIQTLFEIVPKKFSKSGMGKLEQDEFNLVSRHLVHSDESITSIFEAFTTEFLQRIPIEDMSKESKLLMEAFLKYFNYVSSYSNPQPSLDISESIQDTSPTPLTKDVMREIAETLISSNQMQFKEQEQYLCSHYVLDYLFCEENSIWDPEKVKLNEELMNRPLSHYWIASSHNTFLIGNQYFSQSSIEAYSRALRQGCRCIEIDVWNGPWNKPIVKHGMTLTTSVNLKDVLEIINENAFVASEYPLIISIENHCNLKQQKVMAKYFRRIFSRLLLSTPLEAGAPSLSQGLPSPQQLKGRIILKGRKLPNIFEHRAPPKSRVSSSTVLTFPYDQDQREEAHDLDSFEETSYECLKTGELWKPNEWNQNQWAPYMFVLTNKKLFYSEKQIDEIPKDLRNPRFFRYSVSSVSSNQELHIDQIWFHIKISGERPAATAAYCRKLLEDFGVDGCFLVMESDAQQNGFTLSFFCNKKVYHRQICTHMTNNAELRYSLKKDSKEEEAFTSIYELVEYYCLNSITTTENCVLDHLTEPVPPSKTHETKDWFYKDMDRVTAEKVLEKLPINGVYLCRYGTSDKKQIVISFRVENLIKHCRIKAEGRYLTVAYLIFQKLESLLLYYTRNPFYKGFNLSHPICEELFRKSQESNSVQKVYASPEYLDSTVKTVKGRARAIQSYRTDDPELLSFSKGDIIINVVKEADGWWWGTLAKGPETPKLFCSWFVEEIEDLELECPTGGFSPYGFDIGFKAKVKCCTDKNRKDFGIKNYIQFKDFGERKWKLGTVCSKRRADEWAELINHVINHDRAGKLKRLKIQAAASKHNIAPEYSDLIIYCGAMDRLNPNEIGLSKENIDVTKLKSLDEVAAGKLFRERPDYFVWYHQYAITRVYPKALRLDSSNFSPVPFWNFGSQMVALNYQTPDKAMQWNRGKFRENGNCGYVLKPDFMISETQEDQSKLQFNPTKFGGNETCNQLLHIQIISARHLEGCGHGPLSPLVEIEVVGVDADCRKFKTQTILDNGLNPCWNQLFRVPIQCPELALIQFSVCDKDTFGDRILLGEATVPITCMREGYRSVQLQNAYGEPLFSTLLVNIMKECTL</sequence>
<feature type="domain" description="SH2" evidence="7">
    <location>
        <begin position="607"/>
        <end position="718"/>
    </location>
</feature>
<dbReference type="Gene3D" id="2.60.40.150">
    <property type="entry name" value="C2 domain"/>
    <property type="match status" value="1"/>
</dbReference>
<keyword evidence="2" id="KW-0106">Calcium</keyword>
<dbReference type="PANTHER" id="PTHR10336">
    <property type="entry name" value="PHOSPHOINOSITIDE-SPECIFIC PHOSPHOLIPASE C FAMILY PROTEIN"/>
    <property type="match status" value="1"/>
</dbReference>
<evidence type="ECO:0000256" key="3">
    <source>
        <dbReference type="ARBA" id="ARBA00023224"/>
    </source>
</evidence>
<dbReference type="InterPro" id="IPR000008">
    <property type="entry name" value="C2_dom"/>
</dbReference>
<dbReference type="Pfam" id="PF07653">
    <property type="entry name" value="SH3_2"/>
    <property type="match status" value="1"/>
</dbReference>
<feature type="domain" description="C2" evidence="9">
    <location>
        <begin position="1133"/>
        <end position="1257"/>
    </location>
</feature>
<keyword evidence="1 5" id="KW-0728">SH3 domain</keyword>
<dbReference type="PRINTS" id="PR00390">
    <property type="entry name" value="PHPHLIPASEC"/>
</dbReference>
<dbReference type="EC" id="3.1.4.11" evidence="6"/>
<dbReference type="PROSITE" id="PS50008">
    <property type="entry name" value="PIPLC_Y_DOMAIN"/>
    <property type="match status" value="1"/>
</dbReference>
<dbReference type="SUPFAM" id="SSF50044">
    <property type="entry name" value="SH3-domain"/>
    <property type="match status" value="1"/>
</dbReference>
<evidence type="ECO:0000256" key="5">
    <source>
        <dbReference type="PROSITE-ProRule" id="PRU00192"/>
    </source>
</evidence>
<evidence type="ECO:0000259" key="9">
    <source>
        <dbReference type="PROSITE" id="PS50004"/>
    </source>
</evidence>
<dbReference type="CDD" id="cd08558">
    <property type="entry name" value="PI-PLCc_eukaryota"/>
    <property type="match status" value="1"/>
</dbReference>
<keyword evidence="6" id="KW-0442">Lipid degradation</keyword>
<keyword evidence="4" id="KW-0727">SH2 domain</keyword>
<feature type="domain" description="PI-PLC Y-box" evidence="10">
    <location>
        <begin position="1009"/>
        <end position="1126"/>
    </location>
</feature>
<dbReference type="Pfam" id="PF00017">
    <property type="entry name" value="SH2"/>
    <property type="match status" value="2"/>
</dbReference>
<dbReference type="CDD" id="cd00174">
    <property type="entry name" value="SH3"/>
    <property type="match status" value="1"/>
</dbReference>
<evidence type="ECO:0000259" key="8">
    <source>
        <dbReference type="PROSITE" id="PS50002"/>
    </source>
</evidence>
<reference evidence="11 12" key="1">
    <citation type="submission" date="2024-08" db="EMBL/GenBank/DDBJ databases">
        <authorList>
            <person name="Cucini C."/>
            <person name="Frati F."/>
        </authorList>
    </citation>
    <scope>NUCLEOTIDE SEQUENCE [LARGE SCALE GENOMIC DNA]</scope>
</reference>